<evidence type="ECO:0000313" key="3">
    <source>
        <dbReference type="Proteomes" id="UP000073492"/>
    </source>
</evidence>
<gene>
    <name evidence="2" type="ORF">AC579_8601</name>
</gene>
<evidence type="ECO:0000256" key="1">
    <source>
        <dbReference type="SAM" id="MobiDB-lite"/>
    </source>
</evidence>
<organism evidence="2 3">
    <name type="scientific">Pseudocercospora musae</name>
    <dbReference type="NCBI Taxonomy" id="113226"/>
    <lineage>
        <taxon>Eukaryota</taxon>
        <taxon>Fungi</taxon>
        <taxon>Dikarya</taxon>
        <taxon>Ascomycota</taxon>
        <taxon>Pezizomycotina</taxon>
        <taxon>Dothideomycetes</taxon>
        <taxon>Dothideomycetidae</taxon>
        <taxon>Mycosphaerellales</taxon>
        <taxon>Mycosphaerellaceae</taxon>
        <taxon>Pseudocercospora</taxon>
    </lineage>
</organism>
<dbReference type="EMBL" id="LFZO01000507">
    <property type="protein sequence ID" value="KXT07959.1"/>
    <property type="molecule type" value="Genomic_DNA"/>
</dbReference>
<feature type="compositionally biased region" description="Acidic residues" evidence="1">
    <location>
        <begin position="45"/>
        <end position="69"/>
    </location>
</feature>
<name>A0A139I022_9PEZI</name>
<keyword evidence="3" id="KW-1185">Reference proteome</keyword>
<evidence type="ECO:0000313" key="2">
    <source>
        <dbReference type="EMBL" id="KXT07959.1"/>
    </source>
</evidence>
<dbReference type="Proteomes" id="UP000073492">
    <property type="component" value="Unassembled WGS sequence"/>
</dbReference>
<accession>A0A139I022</accession>
<proteinExistence type="predicted"/>
<protein>
    <submittedName>
        <fullName evidence="2">Uncharacterized protein</fullName>
    </submittedName>
</protein>
<feature type="region of interest" description="Disordered" evidence="1">
    <location>
        <begin position="22"/>
        <end position="69"/>
    </location>
</feature>
<dbReference type="AlphaFoldDB" id="A0A139I022"/>
<sequence length="69" mass="7208">MAELANGTAIQTAGPAQEVLDRSAPLVQNRPIPNPLAMAGFNAVDDGDGQDGDDQDEAVVDAEEELEED</sequence>
<reference evidence="2 3" key="1">
    <citation type="submission" date="2015-07" db="EMBL/GenBank/DDBJ databases">
        <title>Comparative genomics of the Sigatoka disease complex on banana suggests a link between parallel evolutionary changes in Pseudocercospora fijiensis and Pseudocercospora eumusae and increased virulence on the banana host.</title>
        <authorList>
            <person name="Chang T.-C."/>
            <person name="Salvucci A."/>
            <person name="Crous P.W."/>
            <person name="Stergiopoulos I."/>
        </authorList>
    </citation>
    <scope>NUCLEOTIDE SEQUENCE [LARGE SCALE GENOMIC DNA]</scope>
    <source>
        <strain evidence="2 3">CBS 116634</strain>
    </source>
</reference>
<comment type="caution">
    <text evidence="2">The sequence shown here is derived from an EMBL/GenBank/DDBJ whole genome shotgun (WGS) entry which is preliminary data.</text>
</comment>